<dbReference type="GO" id="GO:0006099">
    <property type="term" value="P:tricarboxylic acid cycle"/>
    <property type="evidence" value="ECO:0007669"/>
    <property type="project" value="UniProtKB-KW"/>
</dbReference>
<comment type="caution">
    <text evidence="18">The sequence shown here is derived from an EMBL/GenBank/DDBJ whole genome shotgun (WGS) entry which is preliminary data.</text>
</comment>
<evidence type="ECO:0000256" key="14">
    <source>
        <dbReference type="ARBA" id="ARBA00032406"/>
    </source>
</evidence>
<dbReference type="InterPro" id="IPR006255">
    <property type="entry name" value="SucB"/>
</dbReference>
<dbReference type="PROSITE" id="PS50968">
    <property type="entry name" value="BIOTINYL_LIPOYL"/>
    <property type="match status" value="1"/>
</dbReference>
<keyword evidence="7" id="KW-0816">Tricarboxylic acid cycle</keyword>
<dbReference type="CDD" id="cd06849">
    <property type="entry name" value="lipoyl_domain"/>
    <property type="match status" value="1"/>
</dbReference>
<evidence type="ECO:0000313" key="19">
    <source>
        <dbReference type="Proteomes" id="UP000494106"/>
    </source>
</evidence>
<dbReference type="InterPro" id="IPR003016">
    <property type="entry name" value="2-oxoA_DH_lipoyl-BS"/>
</dbReference>
<evidence type="ECO:0000256" key="9">
    <source>
        <dbReference type="ARBA" id="ARBA00022823"/>
    </source>
</evidence>
<dbReference type="PANTHER" id="PTHR43416">
    <property type="entry name" value="DIHYDROLIPOYLLYSINE-RESIDUE SUCCINYLTRANSFERASE COMPONENT OF 2-OXOGLUTARATE DEHYDROGENASE COMPLEX, MITOCHONDRIAL-RELATED"/>
    <property type="match status" value="1"/>
</dbReference>
<proteinExistence type="inferred from homology"/>
<evidence type="ECO:0000256" key="3">
    <source>
        <dbReference type="ARBA" id="ARBA00005145"/>
    </source>
</evidence>
<evidence type="ECO:0000256" key="16">
    <source>
        <dbReference type="SAM" id="MobiDB-lite"/>
    </source>
</evidence>
<dbReference type="Pfam" id="PF00364">
    <property type="entry name" value="Biotin_lipoyl"/>
    <property type="match status" value="1"/>
</dbReference>
<dbReference type="EMBL" id="CADEBC010000088">
    <property type="protein sequence ID" value="CAB3222481.1"/>
    <property type="molecule type" value="Genomic_DNA"/>
</dbReference>
<feature type="region of interest" description="Disordered" evidence="16">
    <location>
        <begin position="197"/>
        <end position="255"/>
    </location>
</feature>
<reference evidence="18 19" key="1">
    <citation type="submission" date="2020-04" db="EMBL/GenBank/DDBJ databases">
        <authorList>
            <person name="Wallbank WR R."/>
            <person name="Pardo Diaz C."/>
            <person name="Kozak K."/>
            <person name="Martin S."/>
            <person name="Jiggins C."/>
            <person name="Moest M."/>
            <person name="Warren A I."/>
            <person name="Byers J.R.P. K."/>
            <person name="Montejo-Kovacevich G."/>
            <person name="Yen C E."/>
        </authorList>
    </citation>
    <scope>NUCLEOTIDE SEQUENCE [LARGE SCALE GENOMIC DNA]</scope>
</reference>
<evidence type="ECO:0000256" key="8">
    <source>
        <dbReference type="ARBA" id="ARBA00022679"/>
    </source>
</evidence>
<evidence type="ECO:0000256" key="4">
    <source>
        <dbReference type="ARBA" id="ARBA00007317"/>
    </source>
</evidence>
<dbReference type="FunFam" id="3.30.559.10:FF:000006">
    <property type="entry name" value="Dihydrolipoyllysine-residue succinyltransferase component of 2-oxoglutarate dehydrogenase complex, mitochondrial"/>
    <property type="match status" value="1"/>
</dbReference>
<feature type="compositionally biased region" description="Pro residues" evidence="16">
    <location>
        <begin position="204"/>
        <end position="252"/>
    </location>
</feature>
<gene>
    <name evidence="18" type="ORF">APLA_LOCUS1099</name>
</gene>
<dbReference type="PROSITE" id="PS00189">
    <property type="entry name" value="LIPOYL"/>
    <property type="match status" value="1"/>
</dbReference>
<keyword evidence="10" id="KW-0809">Transit peptide</keyword>
<dbReference type="InterPro" id="IPR001078">
    <property type="entry name" value="2-oxoacid_DH_actylTfrase"/>
</dbReference>
<dbReference type="EC" id="2.3.1.61" evidence="5"/>
<evidence type="ECO:0000256" key="7">
    <source>
        <dbReference type="ARBA" id="ARBA00022532"/>
    </source>
</evidence>
<accession>A0A8S0YT48</accession>
<dbReference type="OrthoDB" id="5391403at2759"/>
<comment type="function">
    <text evidence="15">Dihydrolipoamide succinyltransferase (E2) component of the 2-oxoglutarate dehydrogenase complex. The 2-oxoglutarate dehydrogenase complex catalyzes the overall conversion of 2-oxoglutarate to succinyl-CoA and CO(2). The 2-oxoglutarate dehydrogenase complex is mainly active in the mitochondrion. A fraction of the 2-oxoglutarate dehydrogenase complex also localizes in the nucleus and is required for lysine succinylation of histones: associates with KAT2A on chromatin and provides succinyl-CoA to histone succinyltransferase KAT2A.</text>
</comment>
<dbReference type="Pfam" id="PF00198">
    <property type="entry name" value="2-oxoacid_dh"/>
    <property type="match status" value="1"/>
</dbReference>
<dbReference type="NCBIfam" id="TIGR01347">
    <property type="entry name" value="sucB"/>
    <property type="match status" value="1"/>
</dbReference>
<evidence type="ECO:0000256" key="6">
    <source>
        <dbReference type="ARBA" id="ARBA00020294"/>
    </source>
</evidence>
<evidence type="ECO:0000256" key="13">
    <source>
        <dbReference type="ARBA" id="ARBA00031331"/>
    </source>
</evidence>
<comment type="cofactor">
    <cofactor evidence="1">
        <name>(R)-lipoate</name>
        <dbReference type="ChEBI" id="CHEBI:83088"/>
    </cofactor>
</comment>
<evidence type="ECO:0000256" key="5">
    <source>
        <dbReference type="ARBA" id="ARBA00012945"/>
    </source>
</evidence>
<dbReference type="InterPro" id="IPR023213">
    <property type="entry name" value="CAT-like_dom_sf"/>
</dbReference>
<comment type="subcellular location">
    <subcellularLocation>
        <location evidence="2">Mitochondrion</location>
    </subcellularLocation>
</comment>
<dbReference type="InterPro" id="IPR050537">
    <property type="entry name" value="2-oxoacid_dehydrogenase"/>
</dbReference>
<dbReference type="PANTHER" id="PTHR43416:SF5">
    <property type="entry name" value="DIHYDROLIPOYLLYSINE-RESIDUE SUCCINYLTRANSFERASE COMPONENT OF 2-OXOGLUTARATE DEHYDROGENASE COMPLEX, MITOCHONDRIAL"/>
    <property type="match status" value="1"/>
</dbReference>
<keyword evidence="19" id="KW-1185">Reference proteome</keyword>
<dbReference type="NCBIfam" id="NF004309">
    <property type="entry name" value="PRK05704.1"/>
    <property type="match status" value="1"/>
</dbReference>
<evidence type="ECO:0000256" key="12">
    <source>
        <dbReference type="ARBA" id="ARBA00023315"/>
    </source>
</evidence>
<evidence type="ECO:0000256" key="10">
    <source>
        <dbReference type="ARBA" id="ARBA00022946"/>
    </source>
</evidence>
<evidence type="ECO:0000313" key="18">
    <source>
        <dbReference type="EMBL" id="CAB3222481.1"/>
    </source>
</evidence>
<dbReference type="SUPFAM" id="SSF52777">
    <property type="entry name" value="CoA-dependent acyltransferases"/>
    <property type="match status" value="1"/>
</dbReference>
<dbReference type="GO" id="GO:0045252">
    <property type="term" value="C:oxoglutarate dehydrogenase complex"/>
    <property type="evidence" value="ECO:0007669"/>
    <property type="project" value="InterPro"/>
</dbReference>
<evidence type="ECO:0000256" key="15">
    <source>
        <dbReference type="ARBA" id="ARBA00046046"/>
    </source>
</evidence>
<dbReference type="GO" id="GO:0004149">
    <property type="term" value="F:dihydrolipoyllysine-residue succinyltransferase activity"/>
    <property type="evidence" value="ECO:0007669"/>
    <property type="project" value="UniProtKB-EC"/>
</dbReference>
<evidence type="ECO:0000259" key="17">
    <source>
        <dbReference type="PROSITE" id="PS50968"/>
    </source>
</evidence>
<keyword evidence="12" id="KW-0012">Acyltransferase</keyword>
<comment type="pathway">
    <text evidence="3">Amino-acid degradation; L-lysine degradation via saccharopine pathway; glutaryl-CoA from L-lysine: step 6/6.</text>
</comment>
<name>A0A8S0YT48_ARCPL</name>
<dbReference type="Gene3D" id="3.30.559.10">
    <property type="entry name" value="Chloramphenicol acetyltransferase-like domain"/>
    <property type="match status" value="1"/>
</dbReference>
<evidence type="ECO:0000256" key="11">
    <source>
        <dbReference type="ARBA" id="ARBA00023128"/>
    </source>
</evidence>
<feature type="domain" description="Lipoyl-binding" evidence="17">
    <location>
        <begin position="114"/>
        <end position="189"/>
    </location>
</feature>
<keyword evidence="8" id="KW-0808">Transferase</keyword>
<evidence type="ECO:0000256" key="1">
    <source>
        <dbReference type="ARBA" id="ARBA00001938"/>
    </source>
</evidence>
<dbReference type="GO" id="GO:0005739">
    <property type="term" value="C:mitochondrion"/>
    <property type="evidence" value="ECO:0007669"/>
    <property type="project" value="UniProtKB-SubCell"/>
</dbReference>
<organism evidence="18 19">
    <name type="scientific">Arctia plantaginis</name>
    <name type="common">Wood tiger moth</name>
    <name type="synonym">Phalaena plantaginis</name>
    <dbReference type="NCBI Taxonomy" id="874455"/>
    <lineage>
        <taxon>Eukaryota</taxon>
        <taxon>Metazoa</taxon>
        <taxon>Ecdysozoa</taxon>
        <taxon>Arthropoda</taxon>
        <taxon>Hexapoda</taxon>
        <taxon>Insecta</taxon>
        <taxon>Pterygota</taxon>
        <taxon>Neoptera</taxon>
        <taxon>Endopterygota</taxon>
        <taxon>Lepidoptera</taxon>
        <taxon>Glossata</taxon>
        <taxon>Ditrysia</taxon>
        <taxon>Noctuoidea</taxon>
        <taxon>Erebidae</taxon>
        <taxon>Arctiinae</taxon>
        <taxon>Arctia</taxon>
    </lineage>
</organism>
<dbReference type="InterPro" id="IPR011053">
    <property type="entry name" value="Single_hybrid_motif"/>
</dbReference>
<sequence length="519" mass="55956">MTSSLCLILFSDDERKAPRTKINVGLRATSEFIKAASINKVKNLYRILKMLRRCSKHLQTLYRRQGQTLRLKSTEVPKVYGALAQASARLTAPRVITAAHNQVATIHFTNPLLAEQDVMTPSFPDSVSEGDVKLDKKVGDAVAADEVVLEIETDKTAIPVMAPGHGVIKEFYVKDGDTVKAGQKLFRLDITGEAPKAAAAAAPAPEPPKAAAPPPPPPPPAAAAAPPPPPPPPQAAAPQAPPAPKPTPPPAAPISSIPVAAIRHAQAIETATVKVPPTDYSKEIAGTRSEQRVKMNRMRQRIAQRLKEAQNTNAMLTTFNEIDMSHIMAFRKKHLDAFTKKYGVKLGLMSPFVKAAANALMDQPVINAVIEEQEIIYRDYVDISVAVATPKGLVVPVIRNVQNMTYADIELTIAGLAEKARTGKLTIEEMDGGTFTISNGGVFGSLMGTPIINPPQSAILGMHGIFERPIALNGQVVIRPMMYIALTYDHRLIDGREAVLFLRKIKEGVEDPATIVAGL</sequence>
<dbReference type="Proteomes" id="UP000494106">
    <property type="component" value="Unassembled WGS sequence"/>
</dbReference>
<dbReference type="Gene3D" id="2.40.50.100">
    <property type="match status" value="1"/>
</dbReference>
<dbReference type="AlphaFoldDB" id="A0A8S0YT48"/>
<keyword evidence="9" id="KW-0450">Lipoyl</keyword>
<dbReference type="SUPFAM" id="SSF51230">
    <property type="entry name" value="Single hybrid motif"/>
    <property type="match status" value="1"/>
</dbReference>
<dbReference type="InterPro" id="IPR000089">
    <property type="entry name" value="Biotin_lipoyl"/>
</dbReference>
<protein>
    <recommendedName>
        <fullName evidence="6">Dihydrolipoyllysine-residue succinyltransferase component of 2-oxoglutarate dehydrogenase complex, mitochondrial</fullName>
        <ecNumber evidence="5">2.3.1.61</ecNumber>
    </recommendedName>
    <alternativeName>
        <fullName evidence="14">2-oxoglutarate dehydrogenase complex component E2</fullName>
    </alternativeName>
    <alternativeName>
        <fullName evidence="13">E2K</fullName>
    </alternativeName>
</protein>
<comment type="similarity">
    <text evidence="4">Belongs to the 2-oxoacid dehydrogenase family.</text>
</comment>
<keyword evidence="11" id="KW-0496">Mitochondrion</keyword>
<evidence type="ECO:0000256" key="2">
    <source>
        <dbReference type="ARBA" id="ARBA00004173"/>
    </source>
</evidence>